<evidence type="ECO:0000313" key="1">
    <source>
        <dbReference type="EMBL" id="GIY85641.1"/>
    </source>
</evidence>
<keyword evidence="2" id="KW-1185">Reference proteome</keyword>
<evidence type="ECO:0000313" key="2">
    <source>
        <dbReference type="Proteomes" id="UP001054837"/>
    </source>
</evidence>
<dbReference type="AlphaFoldDB" id="A0AAV4WRW3"/>
<name>A0AAV4WRW3_9ARAC</name>
<gene>
    <name evidence="1" type="ORF">CDAR_205641</name>
</gene>
<sequence>MTAFRLLPDTLQSLGSFISLPFRGSQLRRRSGFGKLLTTDRSLELEQQKWRMLNKENREILPPRRYPLRLWIHLS</sequence>
<dbReference type="Proteomes" id="UP001054837">
    <property type="component" value="Unassembled WGS sequence"/>
</dbReference>
<comment type="caution">
    <text evidence="1">The sequence shown here is derived from an EMBL/GenBank/DDBJ whole genome shotgun (WGS) entry which is preliminary data.</text>
</comment>
<accession>A0AAV4WRW3</accession>
<protein>
    <submittedName>
        <fullName evidence="1">Uncharacterized protein</fullName>
    </submittedName>
</protein>
<dbReference type="EMBL" id="BPLQ01015067">
    <property type="protein sequence ID" value="GIY85641.1"/>
    <property type="molecule type" value="Genomic_DNA"/>
</dbReference>
<proteinExistence type="predicted"/>
<organism evidence="1 2">
    <name type="scientific">Caerostris darwini</name>
    <dbReference type="NCBI Taxonomy" id="1538125"/>
    <lineage>
        <taxon>Eukaryota</taxon>
        <taxon>Metazoa</taxon>
        <taxon>Ecdysozoa</taxon>
        <taxon>Arthropoda</taxon>
        <taxon>Chelicerata</taxon>
        <taxon>Arachnida</taxon>
        <taxon>Araneae</taxon>
        <taxon>Araneomorphae</taxon>
        <taxon>Entelegynae</taxon>
        <taxon>Araneoidea</taxon>
        <taxon>Araneidae</taxon>
        <taxon>Caerostris</taxon>
    </lineage>
</organism>
<reference evidence="1 2" key="1">
    <citation type="submission" date="2021-06" db="EMBL/GenBank/DDBJ databases">
        <title>Caerostris darwini draft genome.</title>
        <authorList>
            <person name="Kono N."/>
            <person name="Arakawa K."/>
        </authorList>
    </citation>
    <scope>NUCLEOTIDE SEQUENCE [LARGE SCALE GENOMIC DNA]</scope>
</reference>